<proteinExistence type="predicted"/>
<dbReference type="RefSeq" id="WP_003776877.1">
    <property type="nucleotide sequence ID" value="NZ_JH992957.1"/>
</dbReference>
<organism evidence="1 2">
    <name type="scientific">Alloiococcus otitis ATCC 51267</name>
    <dbReference type="NCBI Taxonomy" id="883081"/>
    <lineage>
        <taxon>Bacteria</taxon>
        <taxon>Bacillati</taxon>
        <taxon>Bacillota</taxon>
        <taxon>Bacilli</taxon>
        <taxon>Lactobacillales</taxon>
        <taxon>Carnobacteriaceae</taxon>
        <taxon>Alloiococcus</taxon>
    </lineage>
</organism>
<comment type="caution">
    <text evidence="1">The sequence shown here is derived from an EMBL/GenBank/DDBJ whole genome shotgun (WGS) entry which is preliminary data.</text>
</comment>
<name>K9ET11_9LACT</name>
<reference evidence="1 2" key="1">
    <citation type="submission" date="2012-09" db="EMBL/GenBank/DDBJ databases">
        <title>The Genome Sequence of Alloiococcus otitis ATCC 51267.</title>
        <authorList>
            <consortium name="The Broad Institute Genome Sequencing Platform"/>
            <person name="Earl A."/>
            <person name="Ward D."/>
            <person name="Feldgarden M."/>
            <person name="Gevers D."/>
            <person name="Huys G."/>
            <person name="Walker B."/>
            <person name="Young S.K."/>
            <person name="Zeng Q."/>
            <person name="Gargeya S."/>
            <person name="Fitzgerald M."/>
            <person name="Haas B."/>
            <person name="Abouelleil A."/>
            <person name="Alvarado L."/>
            <person name="Arachchi H.M."/>
            <person name="Berlin A.M."/>
            <person name="Chapman S.B."/>
            <person name="Goldberg J."/>
            <person name="Griggs A."/>
            <person name="Gujja S."/>
            <person name="Hansen M."/>
            <person name="Howarth C."/>
            <person name="Imamovic A."/>
            <person name="Larimer J."/>
            <person name="McCowen C."/>
            <person name="Montmayeur A."/>
            <person name="Murphy C."/>
            <person name="Neiman D."/>
            <person name="Pearson M."/>
            <person name="Priest M."/>
            <person name="Roberts A."/>
            <person name="Saif S."/>
            <person name="Shea T."/>
            <person name="Sisk P."/>
            <person name="Sykes S."/>
            <person name="Wortman J."/>
            <person name="Nusbaum C."/>
            <person name="Birren B."/>
        </authorList>
    </citation>
    <scope>NUCLEOTIDE SEQUENCE [LARGE SCALE GENOMIC DNA]</scope>
    <source>
        <strain evidence="1 2">ATCC 51267</strain>
    </source>
</reference>
<protein>
    <submittedName>
        <fullName evidence="1">Uncharacterized protein</fullName>
    </submittedName>
</protein>
<dbReference type="EMBL" id="AGXA01000005">
    <property type="protein sequence ID" value="EKU94112.1"/>
    <property type="molecule type" value="Genomic_DNA"/>
</dbReference>
<dbReference type="AlphaFoldDB" id="K9ET11"/>
<dbReference type="OrthoDB" id="2680209at2"/>
<evidence type="ECO:0000313" key="2">
    <source>
        <dbReference type="Proteomes" id="UP000009875"/>
    </source>
</evidence>
<gene>
    <name evidence="1" type="ORF">HMPREF9698_00424</name>
</gene>
<dbReference type="HOGENOM" id="CLU_2875743_0_0_9"/>
<dbReference type="Proteomes" id="UP000009875">
    <property type="component" value="Unassembled WGS sequence"/>
</dbReference>
<dbReference type="STRING" id="883081.HMPREF9698_00424"/>
<keyword evidence="2" id="KW-1185">Reference proteome</keyword>
<evidence type="ECO:0000313" key="1">
    <source>
        <dbReference type="EMBL" id="EKU94112.1"/>
    </source>
</evidence>
<sequence>MKIVIASKLALIALLVYFFLDPQVFLTNGFIGVDGAVVCRGLALVFAVKMTYDLVEDIYNEYH</sequence>
<accession>K9ET11</accession>